<evidence type="ECO:0000313" key="2">
    <source>
        <dbReference type="Proteomes" id="UP001605036"/>
    </source>
</evidence>
<dbReference type="EMBL" id="JBHFFA010000007">
    <property type="protein sequence ID" value="KAL2613831.1"/>
    <property type="molecule type" value="Genomic_DNA"/>
</dbReference>
<sequence>MVARLSTTTVGRGAVVGSEVLTTACVTSIATCPDARSTIGFLLVVTGTDSLMASLAGLPILNGTNLSSDFLHQIFQCRRVIGDSSFVISSFKDSYCPPPCGVVTSTAWGFFLINFLEELDDSLPAAA</sequence>
<accession>A0ABD1Y0Y5</accession>
<dbReference type="Proteomes" id="UP001605036">
    <property type="component" value="Unassembled WGS sequence"/>
</dbReference>
<keyword evidence="2" id="KW-1185">Reference proteome</keyword>
<protein>
    <submittedName>
        <fullName evidence="1">Uncharacterized protein</fullName>
    </submittedName>
</protein>
<gene>
    <name evidence="1" type="ORF">R1flu_025523</name>
</gene>
<evidence type="ECO:0000313" key="1">
    <source>
        <dbReference type="EMBL" id="KAL2613831.1"/>
    </source>
</evidence>
<proteinExistence type="predicted"/>
<dbReference type="AlphaFoldDB" id="A0ABD1Y0Y5"/>
<organism evidence="1 2">
    <name type="scientific">Riccia fluitans</name>
    <dbReference type="NCBI Taxonomy" id="41844"/>
    <lineage>
        <taxon>Eukaryota</taxon>
        <taxon>Viridiplantae</taxon>
        <taxon>Streptophyta</taxon>
        <taxon>Embryophyta</taxon>
        <taxon>Marchantiophyta</taxon>
        <taxon>Marchantiopsida</taxon>
        <taxon>Marchantiidae</taxon>
        <taxon>Marchantiales</taxon>
        <taxon>Ricciaceae</taxon>
        <taxon>Riccia</taxon>
    </lineage>
</organism>
<comment type="caution">
    <text evidence="1">The sequence shown here is derived from an EMBL/GenBank/DDBJ whole genome shotgun (WGS) entry which is preliminary data.</text>
</comment>
<name>A0ABD1Y0Y5_9MARC</name>
<reference evidence="1 2" key="1">
    <citation type="submission" date="2024-09" db="EMBL/GenBank/DDBJ databases">
        <title>Chromosome-scale assembly of Riccia fluitans.</title>
        <authorList>
            <person name="Paukszto L."/>
            <person name="Sawicki J."/>
            <person name="Karawczyk K."/>
            <person name="Piernik-Szablinska J."/>
            <person name="Szczecinska M."/>
            <person name="Mazdziarz M."/>
        </authorList>
    </citation>
    <scope>NUCLEOTIDE SEQUENCE [LARGE SCALE GENOMIC DNA]</scope>
    <source>
        <strain evidence="1">Rf_01</strain>
        <tissue evidence="1">Aerial parts of the thallus</tissue>
    </source>
</reference>